<organism evidence="2 3">
    <name type="scientific">Lineolata rhizophorae</name>
    <dbReference type="NCBI Taxonomy" id="578093"/>
    <lineage>
        <taxon>Eukaryota</taxon>
        <taxon>Fungi</taxon>
        <taxon>Dikarya</taxon>
        <taxon>Ascomycota</taxon>
        <taxon>Pezizomycotina</taxon>
        <taxon>Dothideomycetes</taxon>
        <taxon>Dothideomycetes incertae sedis</taxon>
        <taxon>Lineolatales</taxon>
        <taxon>Lineolataceae</taxon>
        <taxon>Lineolata</taxon>
    </lineage>
</organism>
<feature type="compositionally biased region" description="Low complexity" evidence="1">
    <location>
        <begin position="96"/>
        <end position="125"/>
    </location>
</feature>
<proteinExistence type="predicted"/>
<gene>
    <name evidence="2" type="ORF">BDY21DRAFT_354195</name>
</gene>
<name>A0A6A6NRK6_9PEZI</name>
<accession>A0A6A6NRK6</accession>
<sequence>MRRPRLRPLRTSISMLRWACTGCPTTPFRLPSISPWTRAYSNIIIISSSSSIIPTGARRPCRACHPTEPVLLVPISTTGGRACQYGTRQRRRRCCSNKLNRFNNSSSSSSSNNISRNNRSSSSRSMPPVELRLHSHSNNIKTF</sequence>
<protein>
    <submittedName>
        <fullName evidence="2">Uncharacterized protein</fullName>
    </submittedName>
</protein>
<dbReference type="AlphaFoldDB" id="A0A6A6NRK6"/>
<dbReference type="Proteomes" id="UP000799766">
    <property type="component" value="Unassembled WGS sequence"/>
</dbReference>
<feature type="region of interest" description="Disordered" evidence="1">
    <location>
        <begin position="96"/>
        <end position="143"/>
    </location>
</feature>
<keyword evidence="3" id="KW-1185">Reference proteome</keyword>
<evidence type="ECO:0000313" key="3">
    <source>
        <dbReference type="Proteomes" id="UP000799766"/>
    </source>
</evidence>
<dbReference type="EMBL" id="MU001693">
    <property type="protein sequence ID" value="KAF2454137.1"/>
    <property type="molecule type" value="Genomic_DNA"/>
</dbReference>
<reference evidence="2" key="1">
    <citation type="journal article" date="2020" name="Stud. Mycol.">
        <title>101 Dothideomycetes genomes: a test case for predicting lifestyles and emergence of pathogens.</title>
        <authorList>
            <person name="Haridas S."/>
            <person name="Albert R."/>
            <person name="Binder M."/>
            <person name="Bloem J."/>
            <person name="Labutti K."/>
            <person name="Salamov A."/>
            <person name="Andreopoulos B."/>
            <person name="Baker S."/>
            <person name="Barry K."/>
            <person name="Bills G."/>
            <person name="Bluhm B."/>
            <person name="Cannon C."/>
            <person name="Castanera R."/>
            <person name="Culley D."/>
            <person name="Daum C."/>
            <person name="Ezra D."/>
            <person name="Gonzalez J."/>
            <person name="Henrissat B."/>
            <person name="Kuo A."/>
            <person name="Liang C."/>
            <person name="Lipzen A."/>
            <person name="Lutzoni F."/>
            <person name="Magnuson J."/>
            <person name="Mondo S."/>
            <person name="Nolan M."/>
            <person name="Ohm R."/>
            <person name="Pangilinan J."/>
            <person name="Park H.-J."/>
            <person name="Ramirez L."/>
            <person name="Alfaro M."/>
            <person name="Sun H."/>
            <person name="Tritt A."/>
            <person name="Yoshinaga Y."/>
            <person name="Zwiers L.-H."/>
            <person name="Turgeon B."/>
            <person name="Goodwin S."/>
            <person name="Spatafora J."/>
            <person name="Crous P."/>
            <person name="Grigoriev I."/>
        </authorList>
    </citation>
    <scope>NUCLEOTIDE SEQUENCE</scope>
    <source>
        <strain evidence="2">ATCC 16933</strain>
    </source>
</reference>
<evidence type="ECO:0000256" key="1">
    <source>
        <dbReference type="SAM" id="MobiDB-lite"/>
    </source>
</evidence>
<evidence type="ECO:0000313" key="2">
    <source>
        <dbReference type="EMBL" id="KAF2454137.1"/>
    </source>
</evidence>